<evidence type="ECO:0000256" key="4">
    <source>
        <dbReference type="ARBA" id="ARBA00023163"/>
    </source>
</evidence>
<keyword evidence="5" id="KW-0539">Nucleus</keyword>
<dbReference type="eggNOG" id="ENOG502QRI2">
    <property type="taxonomic scope" value="Eukaryota"/>
</dbReference>
<dbReference type="Gene3D" id="3.10.20.90">
    <property type="entry name" value="Phosphatidylinositol 3-kinase Catalytic Subunit, Chain A, domain 1"/>
    <property type="match status" value="1"/>
</dbReference>
<evidence type="ECO:0000313" key="9">
    <source>
        <dbReference type="EMBL" id="EEF29964.1"/>
    </source>
</evidence>
<dbReference type="AlphaFoldDB" id="B9T2F4"/>
<dbReference type="SUPFAM" id="SSF54277">
    <property type="entry name" value="CAD &amp; PB1 domains"/>
    <property type="match status" value="1"/>
</dbReference>
<keyword evidence="3" id="KW-0238">DNA-binding</keyword>
<evidence type="ECO:0000256" key="1">
    <source>
        <dbReference type="ARBA" id="ARBA00011726"/>
    </source>
</evidence>
<evidence type="ECO:0000256" key="3">
    <source>
        <dbReference type="ARBA" id="ARBA00023125"/>
    </source>
</evidence>
<dbReference type="STRING" id="3988.B9T2F4"/>
<dbReference type="InParanoid" id="B9T2F4"/>
<feature type="domain" description="RWP-RK" evidence="7">
    <location>
        <begin position="591"/>
        <end position="672"/>
    </location>
</feature>
<evidence type="ECO:0000256" key="6">
    <source>
        <dbReference type="SAM" id="MobiDB-lite"/>
    </source>
</evidence>
<dbReference type="GO" id="GO:0003677">
    <property type="term" value="F:DNA binding"/>
    <property type="evidence" value="ECO:0007669"/>
    <property type="project" value="UniProtKB-KW"/>
</dbReference>
<dbReference type="PANTHER" id="PTHR32002:SF54">
    <property type="entry name" value="RWP-RK DOMAIN-CONTAINING PROTEIN"/>
    <property type="match status" value="1"/>
</dbReference>
<dbReference type="InterPro" id="IPR055081">
    <property type="entry name" value="NLP1-9_GAF"/>
</dbReference>
<evidence type="ECO:0000256" key="5">
    <source>
        <dbReference type="ARBA" id="ARBA00023242"/>
    </source>
</evidence>
<dbReference type="EMBL" id="EQ974378">
    <property type="protein sequence ID" value="EEF29964.1"/>
    <property type="molecule type" value="Genomic_DNA"/>
</dbReference>
<dbReference type="KEGG" id="rcu:8262290"/>
<keyword evidence="4" id="KW-0804">Transcription</keyword>
<dbReference type="OrthoDB" id="6270329at2759"/>
<dbReference type="GO" id="GO:0003700">
    <property type="term" value="F:DNA-binding transcription factor activity"/>
    <property type="evidence" value="ECO:0007669"/>
    <property type="project" value="InterPro"/>
</dbReference>
<accession>B9T2F4</accession>
<dbReference type="PROSITE" id="PS51519">
    <property type="entry name" value="RWP_RK"/>
    <property type="match status" value="1"/>
</dbReference>
<evidence type="ECO:0000259" key="8">
    <source>
        <dbReference type="PROSITE" id="PS51745"/>
    </source>
</evidence>
<dbReference type="Pfam" id="PF00564">
    <property type="entry name" value="PB1"/>
    <property type="match status" value="1"/>
</dbReference>
<dbReference type="InterPro" id="IPR003035">
    <property type="entry name" value="RWP-RK_dom"/>
</dbReference>
<comment type="subunit">
    <text evidence="1">Homodimers and heterodimers.</text>
</comment>
<dbReference type="Proteomes" id="UP000008311">
    <property type="component" value="Unassembled WGS sequence"/>
</dbReference>
<organism evidence="9 10">
    <name type="scientific">Ricinus communis</name>
    <name type="common">Castor bean</name>
    <dbReference type="NCBI Taxonomy" id="3988"/>
    <lineage>
        <taxon>Eukaryota</taxon>
        <taxon>Viridiplantae</taxon>
        <taxon>Streptophyta</taxon>
        <taxon>Embryophyta</taxon>
        <taxon>Tracheophyta</taxon>
        <taxon>Spermatophyta</taxon>
        <taxon>Magnoliopsida</taxon>
        <taxon>eudicotyledons</taxon>
        <taxon>Gunneridae</taxon>
        <taxon>Pentapetalae</taxon>
        <taxon>rosids</taxon>
        <taxon>fabids</taxon>
        <taxon>Malpighiales</taxon>
        <taxon>Euphorbiaceae</taxon>
        <taxon>Acalyphoideae</taxon>
        <taxon>Acalypheae</taxon>
        <taxon>Ricinus</taxon>
    </lineage>
</organism>
<feature type="compositionally biased region" description="Polar residues" evidence="6">
    <location>
        <begin position="698"/>
        <end position="712"/>
    </location>
</feature>
<proteinExistence type="predicted"/>
<dbReference type="Pfam" id="PF22922">
    <property type="entry name" value="GAF_NLP"/>
    <property type="match status" value="2"/>
</dbReference>
<evidence type="ECO:0000259" key="7">
    <source>
        <dbReference type="PROSITE" id="PS51519"/>
    </source>
</evidence>
<sequence length="902" mass="101359">MDHAVSALNSTLLTFSSTSMDLDFLDKSLSPASWLESTDGINLLEPEPSRSSVLFDTSQYSPFKRPDHFSLDSDHQIHRKEIENMPENPSLDVYPGIKEHVADTTISLVQPEGGESGKRCLTDPSSTINSRLMIAIEYLKDYVEESDVLIQIWVPTNKGGQIVLTTIDQPYSLNPNCKGLASYRNVSKTFHLTADADLKESAGLPGRVFLGKLPEWTPDVRFFRSDECPRKNYAKLYQISGCLALPVFEQDSGVCMAVVEIVTTTQKISYHLEVEIVCKALEAVDLKGSQDCFPFGVKACNQFYQIAVPEISEILQSVYDTFRLPLAMTWAICDRQGESEQHQFAEEFGYCICTVDSACCVAENDLMGFHEACSEQYLFLDQGIVGKAFATNKQRFATDITSFSKTSYPLSHHARIFNLGAAVAIPLRNMYTGLVEYVLELFLPRDCKSIEEQKQIWDILPGIVQQACQSFHVIMDKELDNEVSEQVVVDLDRRLLKFVSSPSEPSQEESFWTPHKIDTEKKGKCDFMSWGCPKEEPEDEFKITTHWDNNELDIYQEQIFSDFDHPNFMLDLRVNDSEDSSVGQYRSLSSRSAGEKRQMKTEKTISLQVLRQYFAGSLKDAAKSIGVCPTTLKRICRQHGINRWPSRKIKKVDHSLRKLQLVVNSIRGAEGLIQVDSFYKTFGEFSSPKISGKGPLQSFETSDNSKKLNPQPETGLLRPQANDSKSQSSSCSQNSRSRICGCNEARQLNTPTPTNDLKNGCTNIGVEVPAVALKRTGSEAQLHSLNLPSLPKSTGQNLRDGVIFRVKATFGEENIRFSLLPNWGFRDLQLEIAKRFKIDDFTKIYLKYLDIDHESVLLTCDADLEECIDLLSLSHMNTIKISLHQASHQPNLGSSFSSSSQS</sequence>
<evidence type="ECO:0000313" key="10">
    <source>
        <dbReference type="Proteomes" id="UP000008311"/>
    </source>
</evidence>
<feature type="region of interest" description="Disordered" evidence="6">
    <location>
        <begin position="690"/>
        <end position="736"/>
    </location>
</feature>
<dbReference type="InterPro" id="IPR000270">
    <property type="entry name" value="PB1_dom"/>
</dbReference>
<protein>
    <submittedName>
        <fullName evidence="9">Transcription factor, putative</fullName>
    </submittedName>
</protein>
<keyword evidence="10" id="KW-1185">Reference proteome</keyword>
<evidence type="ECO:0000256" key="2">
    <source>
        <dbReference type="ARBA" id="ARBA00023015"/>
    </source>
</evidence>
<dbReference type="SMART" id="SM00666">
    <property type="entry name" value="PB1"/>
    <property type="match status" value="1"/>
</dbReference>
<feature type="domain" description="PB1" evidence="8">
    <location>
        <begin position="803"/>
        <end position="886"/>
    </location>
</feature>
<dbReference type="InterPro" id="IPR034891">
    <property type="entry name" value="PB1_NLP"/>
</dbReference>
<dbReference type="InterPro" id="IPR053793">
    <property type="entry name" value="PB1-like"/>
</dbReference>
<feature type="compositionally biased region" description="Low complexity" evidence="6">
    <location>
        <begin position="724"/>
        <end position="736"/>
    </location>
</feature>
<reference evidence="10" key="1">
    <citation type="journal article" date="2010" name="Nat. Biotechnol.">
        <title>Draft genome sequence of the oilseed species Ricinus communis.</title>
        <authorList>
            <person name="Chan A.P."/>
            <person name="Crabtree J."/>
            <person name="Zhao Q."/>
            <person name="Lorenzi H."/>
            <person name="Orvis J."/>
            <person name="Puiu D."/>
            <person name="Melake-Berhan A."/>
            <person name="Jones K.M."/>
            <person name="Redman J."/>
            <person name="Chen G."/>
            <person name="Cahoon E.B."/>
            <person name="Gedil M."/>
            <person name="Stanke M."/>
            <person name="Haas B.J."/>
            <person name="Wortman J.R."/>
            <person name="Fraser-Liggett C.M."/>
            <person name="Ravel J."/>
            <person name="Rabinowicz P.D."/>
        </authorList>
    </citation>
    <scope>NUCLEOTIDE SEQUENCE [LARGE SCALE GENOMIC DNA]</scope>
    <source>
        <strain evidence="10">cv. Hale</strain>
    </source>
</reference>
<dbReference type="Pfam" id="PF02042">
    <property type="entry name" value="RWP-RK"/>
    <property type="match status" value="1"/>
</dbReference>
<dbReference type="CDD" id="cd06407">
    <property type="entry name" value="PB1_NLP"/>
    <property type="match status" value="1"/>
</dbReference>
<dbReference type="PROSITE" id="PS51745">
    <property type="entry name" value="PB1"/>
    <property type="match status" value="1"/>
</dbReference>
<dbReference type="InterPro" id="IPR045012">
    <property type="entry name" value="NLP"/>
</dbReference>
<keyword evidence="2" id="KW-0805">Transcription regulation</keyword>
<name>B9T2F4_RICCO</name>
<dbReference type="PANTHER" id="PTHR32002">
    <property type="entry name" value="PROTEIN NLP8"/>
    <property type="match status" value="1"/>
</dbReference>
<gene>
    <name evidence="9" type="ORF">RCOM_0834700</name>
</gene>